<proteinExistence type="predicted"/>
<evidence type="ECO:0000256" key="1">
    <source>
        <dbReference type="ARBA" id="ARBA00004613"/>
    </source>
</evidence>
<dbReference type="Pfam" id="PF24517">
    <property type="entry name" value="CBM96"/>
    <property type="match status" value="1"/>
</dbReference>
<comment type="subcellular location">
    <subcellularLocation>
        <location evidence="1">Secreted</location>
    </subcellularLocation>
</comment>
<dbReference type="AlphaFoldDB" id="A0A644XS83"/>
<reference evidence="6" key="1">
    <citation type="submission" date="2019-08" db="EMBL/GenBank/DDBJ databases">
        <authorList>
            <person name="Kucharzyk K."/>
            <person name="Murdoch R.W."/>
            <person name="Higgins S."/>
            <person name="Loffler F."/>
        </authorList>
    </citation>
    <scope>NUCLEOTIDE SEQUENCE</scope>
</reference>
<dbReference type="Pfam" id="PF18962">
    <property type="entry name" value="Por_Secre_tail"/>
    <property type="match status" value="1"/>
</dbReference>
<dbReference type="GO" id="GO:0005576">
    <property type="term" value="C:extracellular region"/>
    <property type="evidence" value="ECO:0007669"/>
    <property type="project" value="UniProtKB-SubCell"/>
</dbReference>
<dbReference type="EMBL" id="VSSQ01003112">
    <property type="protein sequence ID" value="MPM19110.1"/>
    <property type="molecule type" value="Genomic_DNA"/>
</dbReference>
<evidence type="ECO:0000259" key="4">
    <source>
        <dbReference type="Pfam" id="PF18962"/>
    </source>
</evidence>
<dbReference type="SUPFAM" id="SSF51445">
    <property type="entry name" value="(Trans)glycosidases"/>
    <property type="match status" value="1"/>
</dbReference>
<dbReference type="InterPro" id="IPR017853">
    <property type="entry name" value="GH"/>
</dbReference>
<name>A0A644XS83_9ZZZZ</name>
<comment type="caution">
    <text evidence="6">The sequence shown here is derived from an EMBL/GenBank/DDBJ whole genome shotgun (WGS) entry which is preliminary data.</text>
</comment>
<dbReference type="InterPro" id="IPR026444">
    <property type="entry name" value="Secre_tail"/>
</dbReference>
<dbReference type="Gene3D" id="3.20.20.80">
    <property type="entry name" value="Glycosidases"/>
    <property type="match status" value="1"/>
</dbReference>
<evidence type="ECO:0000256" key="3">
    <source>
        <dbReference type="ARBA" id="ARBA00022729"/>
    </source>
</evidence>
<gene>
    <name evidence="6" type="ORF">SDC9_65528</name>
</gene>
<sequence>MNCTKKNLVVVVFGFLFPVLLSAQNDYQTIQTKSSYSGSWTTRQAKLVGLVPGFESKADGADDFTRYGTYKYLRTDSTGFFYVKKIDGRWWMVDPEGYAGINMAVTSFSSANIQNDYDITRRLGYNGSGNFLASESQTKSGYNLQNYANFSFTRRLNFFLSYKNVRKNYYTTPTSVQGSLDHILVLDPQFEIYCDNLANTNVTPFAEERDLLGWFTDNEINFNQDQLRNLVKDLPAGDPSRNATLAWAAQKGLSESDCINYTSKVTEALKQEFAAYLAEHYFKVVAAAIRKYDPNHLILGSRFHGRPRAIPAVVAASHRYMDVTSVNFYDRWSPNEQIAATSWTEDKPCLVGEFYIKDINTQPGTQSGAGWYVNSQVHRGYFYQNTCIELLKNKNYIGWHYFRFKDDDDGSNKGIVSNALVEYTDMTGYMEELNKQVYRLIDHFDGINRRPDVETRAYTVEAVADTYVIPGTTNTANFASSTELEIRHHATEANRREAFLKFDLSLLRSKLPKLKNALLEVSCIQTDESARALFASGISDVSWEESTLTGAVRQTNNDWRLGYNRLSFLKGIVPQEKLVFDVTGWIYDQPYQENVSFKIHDLNATGSALKIASREHADVNLHPKLILTFWDDSTDIPTFNEKNNAFSFFPNPVRDELYIRGDDFAKAELLTIKGEKLLSTHESRINVSGFQNGIYLLSVLCNNGKTSFYKLSIVN</sequence>
<feature type="domain" description="Carbohydrate-binding module family 96" evidence="5">
    <location>
        <begin position="458"/>
        <end position="628"/>
    </location>
</feature>
<keyword evidence="2" id="KW-0964">Secreted</keyword>
<protein>
    <submittedName>
        <fullName evidence="6">Uncharacterized protein</fullName>
    </submittedName>
</protein>
<accession>A0A644XS83</accession>
<dbReference type="NCBIfam" id="NF033679">
    <property type="entry name" value="DNRLRE_dom"/>
    <property type="match status" value="1"/>
</dbReference>
<evidence type="ECO:0000259" key="5">
    <source>
        <dbReference type="Pfam" id="PF24517"/>
    </source>
</evidence>
<dbReference type="InterPro" id="IPR055372">
    <property type="entry name" value="CBM96"/>
</dbReference>
<feature type="domain" description="Secretion system C-terminal sorting" evidence="4">
    <location>
        <begin position="649"/>
        <end position="712"/>
    </location>
</feature>
<keyword evidence="3" id="KW-0732">Signal</keyword>
<organism evidence="6">
    <name type="scientific">bioreactor metagenome</name>
    <dbReference type="NCBI Taxonomy" id="1076179"/>
    <lineage>
        <taxon>unclassified sequences</taxon>
        <taxon>metagenomes</taxon>
        <taxon>ecological metagenomes</taxon>
    </lineage>
</organism>
<evidence type="ECO:0000256" key="2">
    <source>
        <dbReference type="ARBA" id="ARBA00022525"/>
    </source>
</evidence>
<evidence type="ECO:0000313" key="6">
    <source>
        <dbReference type="EMBL" id="MPM19110.1"/>
    </source>
</evidence>